<protein>
    <submittedName>
        <fullName evidence="1">Uncharacterized protein</fullName>
    </submittedName>
</protein>
<dbReference type="Proteomes" id="UP001162501">
    <property type="component" value="Chromosome 5"/>
</dbReference>
<sequence>MATLSKTKEGHKGGLIFQRATEGVRHGRWQLDEEEGRSPTDPGHAASKTSKSTAEALQIQLGLRSCNQHPRPRRLDSRIRATAWPSSASCAGKRAYLRGPGPPLCPAFGTAPTQWPAAAARACVRRHRVQGGPGLVPRTARTKCSPWSGAGPGPVQAADGRPVCLRTRVRTCWPVGTDQETFQLESDRLTEKVHLLHPFGRMLDAGRRGRMPSTASTQDASSYFDVEV</sequence>
<accession>A0ACB0FDM8</accession>
<dbReference type="EMBL" id="OX596089">
    <property type="protein sequence ID" value="CAI9710151.1"/>
    <property type="molecule type" value="Genomic_DNA"/>
</dbReference>
<evidence type="ECO:0000313" key="1">
    <source>
        <dbReference type="EMBL" id="CAI9710151.1"/>
    </source>
</evidence>
<gene>
    <name evidence="1" type="ORF">MRATA1EN3_LOCUS21364</name>
</gene>
<organism evidence="1 2">
    <name type="scientific">Rangifer tarandus platyrhynchus</name>
    <name type="common">Svalbard reindeer</name>
    <dbReference type="NCBI Taxonomy" id="3082113"/>
    <lineage>
        <taxon>Eukaryota</taxon>
        <taxon>Metazoa</taxon>
        <taxon>Chordata</taxon>
        <taxon>Craniata</taxon>
        <taxon>Vertebrata</taxon>
        <taxon>Euteleostomi</taxon>
        <taxon>Mammalia</taxon>
        <taxon>Eutheria</taxon>
        <taxon>Laurasiatheria</taxon>
        <taxon>Artiodactyla</taxon>
        <taxon>Ruminantia</taxon>
        <taxon>Pecora</taxon>
        <taxon>Cervidae</taxon>
        <taxon>Odocoileinae</taxon>
        <taxon>Rangifer</taxon>
    </lineage>
</organism>
<reference evidence="1" key="1">
    <citation type="submission" date="2023-05" db="EMBL/GenBank/DDBJ databases">
        <authorList>
            <consortium name="ELIXIR-Norway"/>
        </authorList>
    </citation>
    <scope>NUCLEOTIDE SEQUENCE</scope>
</reference>
<name>A0ACB0FDM8_RANTA</name>
<evidence type="ECO:0000313" key="2">
    <source>
        <dbReference type="Proteomes" id="UP001162501"/>
    </source>
</evidence>
<proteinExistence type="predicted"/>